<accession>A0A2I2L6B5</accession>
<comment type="similarity">
    <text evidence="1 11">Belongs to the thymidine kinase family.</text>
</comment>
<dbReference type="GeneID" id="35381865"/>
<dbReference type="PANTHER" id="PTHR11441">
    <property type="entry name" value="THYMIDINE KINASE"/>
    <property type="match status" value="1"/>
</dbReference>
<dbReference type="Proteomes" id="UP000236316">
    <property type="component" value="Segment"/>
</dbReference>
<dbReference type="SUPFAM" id="SSF57716">
    <property type="entry name" value="Glucocorticoid receptor-like (DNA-binding domain)"/>
    <property type="match status" value="1"/>
</dbReference>
<dbReference type="EMBL" id="LT906555">
    <property type="protein sequence ID" value="SNW63095.1"/>
    <property type="molecule type" value="Genomic_DNA"/>
</dbReference>
<dbReference type="GO" id="GO:0071897">
    <property type="term" value="P:DNA biosynthetic process"/>
    <property type="evidence" value="ECO:0007669"/>
    <property type="project" value="UniProtKB-KW"/>
</dbReference>
<evidence type="ECO:0000256" key="11">
    <source>
        <dbReference type="RuleBase" id="RU004165"/>
    </source>
</evidence>
<evidence type="ECO:0000256" key="3">
    <source>
        <dbReference type="ARBA" id="ARBA00022634"/>
    </source>
</evidence>
<dbReference type="InterPro" id="IPR001267">
    <property type="entry name" value="Thymidine_kinase"/>
</dbReference>
<evidence type="ECO:0000313" key="12">
    <source>
        <dbReference type="EMBL" id="SNW63095.1"/>
    </source>
</evidence>
<gene>
    <name evidence="12" type="ORF">ORPV_1191</name>
</gene>
<keyword evidence="7 10" id="KW-0067">ATP-binding</keyword>
<evidence type="ECO:0000256" key="8">
    <source>
        <dbReference type="PIRSR" id="PIRSR035805-1"/>
    </source>
</evidence>
<feature type="active site" description="Proton acceptor" evidence="8">
    <location>
        <position position="103"/>
    </location>
</feature>
<keyword evidence="4 10" id="KW-0808">Transferase</keyword>
<dbReference type="EC" id="2.7.1.21" evidence="2 10"/>
<name>A0A2I2L6B5_9VIRU</name>
<dbReference type="GO" id="GO:0004797">
    <property type="term" value="F:thymidine kinase activity"/>
    <property type="evidence" value="ECO:0007669"/>
    <property type="project" value="UniProtKB-EC"/>
</dbReference>
<evidence type="ECO:0000256" key="9">
    <source>
        <dbReference type="PIRSR" id="PIRSR035805-2"/>
    </source>
</evidence>
<organism evidence="12">
    <name type="scientific">Orpheovirus IHUMI-LCC2</name>
    <dbReference type="NCBI Taxonomy" id="2023057"/>
    <lineage>
        <taxon>Viruses</taxon>
        <taxon>Varidnaviria</taxon>
        <taxon>Bamfordvirae</taxon>
        <taxon>Nucleocytoviricota</taxon>
        <taxon>Megaviricetes</taxon>
        <taxon>Pimascovirales</taxon>
        <taxon>Ocovirineae</taxon>
        <taxon>Orpheoviridae</taxon>
        <taxon>Alphaorpheovirus</taxon>
        <taxon>Alphaorpheovirus massiliense</taxon>
    </lineage>
</organism>
<evidence type="ECO:0000256" key="1">
    <source>
        <dbReference type="ARBA" id="ARBA00007587"/>
    </source>
</evidence>
<dbReference type="InterPro" id="IPR027417">
    <property type="entry name" value="P-loop_NTPase"/>
</dbReference>
<evidence type="ECO:0000256" key="2">
    <source>
        <dbReference type="ARBA" id="ARBA00012118"/>
    </source>
</evidence>
<evidence type="ECO:0000256" key="6">
    <source>
        <dbReference type="ARBA" id="ARBA00022777"/>
    </source>
</evidence>
<reference evidence="12" key="1">
    <citation type="submission" date="2017-08" db="EMBL/GenBank/DDBJ databases">
        <authorList>
            <consortium name="Urmite Genomes"/>
        </authorList>
    </citation>
    <scope>NUCLEOTIDE SEQUENCE [LARGE SCALE GENOMIC DNA]</scope>
    <source>
        <strain evidence="12">IHUMI-LCC2</strain>
    </source>
</reference>
<evidence type="ECO:0000313" key="13">
    <source>
        <dbReference type="Proteomes" id="UP000236316"/>
    </source>
</evidence>
<keyword evidence="13" id="KW-1185">Reference proteome</keyword>
<dbReference type="Pfam" id="PF00265">
    <property type="entry name" value="TK"/>
    <property type="match status" value="1"/>
</dbReference>
<dbReference type="PANTHER" id="PTHR11441:SF0">
    <property type="entry name" value="THYMIDINE KINASE, CYTOSOLIC"/>
    <property type="match status" value="1"/>
</dbReference>
<keyword evidence="3 10" id="KW-0237">DNA synthesis</keyword>
<dbReference type="Gene3D" id="3.40.50.300">
    <property type="entry name" value="P-loop containing nucleotide triphosphate hydrolases"/>
    <property type="match status" value="1"/>
</dbReference>
<protein>
    <recommendedName>
        <fullName evidence="2 10">Thymidine kinase</fullName>
        <ecNumber evidence="2 10">2.7.1.21</ecNumber>
    </recommendedName>
</protein>
<evidence type="ECO:0000256" key="5">
    <source>
        <dbReference type="ARBA" id="ARBA00022741"/>
    </source>
</evidence>
<evidence type="ECO:0000256" key="4">
    <source>
        <dbReference type="ARBA" id="ARBA00022679"/>
    </source>
</evidence>
<sequence>MHSINEIGYLEVFAGPMFSGKTDNLLKKCKNLHILSHKKCLFINHTHDVRDTKNGHSCHNDNWSAYKLLSYVQNPNDPGVYGIKTNFLSNIDVSNYNVIGIDEGQFYPDLLVTVKSWLLQKKHIFVSGLDADSNMEPFGEVLDLMRIADRYNKLYSDCVICCKDNKLNPAPFTMRTVSDNSKVLIGNEDKFIPVCRKHHPIFTLS</sequence>
<comment type="catalytic activity">
    <reaction evidence="10">
        <text>thymidine + ATP = dTMP + ADP + H(+)</text>
        <dbReference type="Rhea" id="RHEA:19129"/>
        <dbReference type="ChEBI" id="CHEBI:15378"/>
        <dbReference type="ChEBI" id="CHEBI:17748"/>
        <dbReference type="ChEBI" id="CHEBI:30616"/>
        <dbReference type="ChEBI" id="CHEBI:63528"/>
        <dbReference type="ChEBI" id="CHEBI:456216"/>
        <dbReference type="EC" id="2.7.1.21"/>
    </reaction>
</comment>
<proteinExistence type="inferred from homology"/>
<keyword evidence="6 10" id="KW-0418">Kinase</keyword>
<dbReference type="GO" id="GO:0005524">
    <property type="term" value="F:ATP binding"/>
    <property type="evidence" value="ECO:0007669"/>
    <property type="project" value="UniProtKB-KW"/>
</dbReference>
<dbReference type="GO" id="GO:0046104">
    <property type="term" value="P:thymidine metabolic process"/>
    <property type="evidence" value="ECO:0007669"/>
    <property type="project" value="TreeGrafter"/>
</dbReference>
<dbReference type="Gene3D" id="3.30.60.20">
    <property type="match status" value="1"/>
</dbReference>
<dbReference type="KEGG" id="vg:35381865"/>
<evidence type="ECO:0000256" key="7">
    <source>
        <dbReference type="ARBA" id="ARBA00022840"/>
    </source>
</evidence>
<dbReference type="OrthoDB" id="9611at10239"/>
<dbReference type="PIRSF" id="PIRSF035805">
    <property type="entry name" value="TK_cell"/>
    <property type="match status" value="1"/>
</dbReference>
<dbReference type="RefSeq" id="YP_009449397.1">
    <property type="nucleotide sequence ID" value="NC_036594.1"/>
</dbReference>
<dbReference type="SUPFAM" id="SSF52540">
    <property type="entry name" value="P-loop containing nucleoside triphosphate hydrolases"/>
    <property type="match status" value="1"/>
</dbReference>
<feature type="binding site" evidence="9">
    <location>
        <begin position="183"/>
        <end position="186"/>
    </location>
    <ligand>
        <name>substrate</name>
    </ligand>
</feature>
<keyword evidence="5 10" id="KW-0547">Nucleotide-binding</keyword>
<evidence type="ECO:0000256" key="10">
    <source>
        <dbReference type="RuleBase" id="RU000544"/>
    </source>
</evidence>